<feature type="transmembrane region" description="Helical" evidence="2">
    <location>
        <begin position="97"/>
        <end position="120"/>
    </location>
</feature>
<keyword evidence="4" id="KW-1185">Reference proteome</keyword>
<organism evidence="3 4">
    <name type="scientific">Klenkia terrae</name>
    <dbReference type="NCBI Taxonomy" id="1052259"/>
    <lineage>
        <taxon>Bacteria</taxon>
        <taxon>Bacillati</taxon>
        <taxon>Actinomycetota</taxon>
        <taxon>Actinomycetes</taxon>
        <taxon>Geodermatophilales</taxon>
        <taxon>Geodermatophilaceae</taxon>
        <taxon>Klenkia</taxon>
    </lineage>
</organism>
<feature type="transmembrane region" description="Helical" evidence="2">
    <location>
        <begin position="68"/>
        <end position="90"/>
    </location>
</feature>
<feature type="region of interest" description="Disordered" evidence="1">
    <location>
        <begin position="1"/>
        <end position="27"/>
    </location>
</feature>
<proteinExistence type="predicted"/>
<protein>
    <submittedName>
        <fullName evidence="3">Uncharacterized protein</fullName>
    </submittedName>
</protein>
<evidence type="ECO:0000256" key="1">
    <source>
        <dbReference type="SAM" id="MobiDB-lite"/>
    </source>
</evidence>
<keyword evidence="2" id="KW-1133">Transmembrane helix</keyword>
<evidence type="ECO:0000256" key="2">
    <source>
        <dbReference type="SAM" id="Phobius"/>
    </source>
</evidence>
<sequence>MAKQSRPTAQVRRSPRAARPAAPRPPTTPARPLLVPFAAVFGVLTAVEMGYLAWLLVDPDAGFATVPVWPVAVLAGLAVVCLVGAVLVVLGRWRGWLPLAVGSALSLLVVLAIAVLFGSLGAGDETWWAVVMAVGPIGALVLACRAPVRAWTTVGR</sequence>
<feature type="transmembrane region" description="Helical" evidence="2">
    <location>
        <begin position="33"/>
        <end position="56"/>
    </location>
</feature>
<name>A0ABU8E259_9ACTN</name>
<dbReference type="RefSeq" id="WP_225231938.1">
    <property type="nucleotide sequence ID" value="NZ_JBAPLV010000003.1"/>
</dbReference>
<feature type="transmembrane region" description="Helical" evidence="2">
    <location>
        <begin position="126"/>
        <end position="148"/>
    </location>
</feature>
<evidence type="ECO:0000313" key="3">
    <source>
        <dbReference type="EMBL" id="MEI4277721.1"/>
    </source>
</evidence>
<comment type="caution">
    <text evidence="3">The sequence shown here is derived from an EMBL/GenBank/DDBJ whole genome shotgun (WGS) entry which is preliminary data.</text>
</comment>
<dbReference type="Proteomes" id="UP001373496">
    <property type="component" value="Unassembled WGS sequence"/>
</dbReference>
<gene>
    <name evidence="3" type="ORF">UXQ13_04505</name>
</gene>
<keyword evidence="2" id="KW-0472">Membrane</keyword>
<evidence type="ECO:0000313" key="4">
    <source>
        <dbReference type="Proteomes" id="UP001373496"/>
    </source>
</evidence>
<dbReference type="EMBL" id="JBAPLV010000003">
    <property type="protein sequence ID" value="MEI4277721.1"/>
    <property type="molecule type" value="Genomic_DNA"/>
</dbReference>
<accession>A0ABU8E259</accession>
<reference evidence="3 4" key="1">
    <citation type="submission" date="2024-03" db="EMBL/GenBank/DDBJ databases">
        <title>Draft genome sequence of Klenkia terrae.</title>
        <authorList>
            <person name="Duangmal K."/>
            <person name="Chantavorakit T."/>
        </authorList>
    </citation>
    <scope>NUCLEOTIDE SEQUENCE [LARGE SCALE GENOMIC DNA]</scope>
    <source>
        <strain evidence="3 4">JCM 17786</strain>
    </source>
</reference>
<keyword evidence="2" id="KW-0812">Transmembrane</keyword>